<sequence>MHILNLAESISKTSDSSKNNNIFGSHKGELKKTKALIIMGLILIMSACFILYLYSRGVRWVHVSSGAEESPFMIIGASIFCIFLGLWFIIDYFKTPSFDIYENGLIIGKEEVLYNQIKEVSFINGSIAKFIIVTADRKIKYTSLGMTKSTQAVLQQISLFQFI</sequence>
<dbReference type="RefSeq" id="WP_012860578.1">
    <property type="nucleotide sequence ID" value="NC_013517.1"/>
</dbReference>
<name>D1AFU7_SEBTE</name>
<protein>
    <submittedName>
        <fullName evidence="2">Uncharacterized protein</fullName>
    </submittedName>
</protein>
<dbReference type="Proteomes" id="UP000000845">
    <property type="component" value="Chromosome"/>
</dbReference>
<keyword evidence="1" id="KW-0472">Membrane</keyword>
<keyword evidence="1" id="KW-1133">Transmembrane helix</keyword>
<evidence type="ECO:0000313" key="3">
    <source>
        <dbReference type="Proteomes" id="UP000000845"/>
    </source>
</evidence>
<keyword evidence="3" id="KW-1185">Reference proteome</keyword>
<dbReference type="EMBL" id="CP001739">
    <property type="protein sequence ID" value="ACZ07982.1"/>
    <property type="molecule type" value="Genomic_DNA"/>
</dbReference>
<gene>
    <name evidence="2" type="ordered locus">Sterm_1114</name>
</gene>
<accession>D1AFU7</accession>
<keyword evidence="1" id="KW-0812">Transmembrane</keyword>
<evidence type="ECO:0000313" key="2">
    <source>
        <dbReference type="EMBL" id="ACZ07982.1"/>
    </source>
</evidence>
<organism evidence="2 3">
    <name type="scientific">Sebaldella termitidis (strain ATCC 33386 / NCTC 11300)</name>
    <dbReference type="NCBI Taxonomy" id="526218"/>
    <lineage>
        <taxon>Bacteria</taxon>
        <taxon>Fusobacteriati</taxon>
        <taxon>Fusobacteriota</taxon>
        <taxon>Fusobacteriia</taxon>
        <taxon>Fusobacteriales</taxon>
        <taxon>Leptotrichiaceae</taxon>
        <taxon>Sebaldella</taxon>
    </lineage>
</organism>
<dbReference type="AlphaFoldDB" id="D1AFU7"/>
<feature type="transmembrane region" description="Helical" evidence="1">
    <location>
        <begin position="74"/>
        <end position="93"/>
    </location>
</feature>
<dbReference type="HOGENOM" id="CLU_1625909_0_0_0"/>
<evidence type="ECO:0000256" key="1">
    <source>
        <dbReference type="SAM" id="Phobius"/>
    </source>
</evidence>
<reference evidence="2 3" key="2">
    <citation type="journal article" date="2010" name="Stand. Genomic Sci.">
        <title>Complete genome sequence of Sebaldella termitidis type strain (NCTC 11300).</title>
        <authorList>
            <person name="Harmon-Smith M."/>
            <person name="Celia L."/>
            <person name="Chertkov O."/>
            <person name="Lapidus A."/>
            <person name="Copeland A."/>
            <person name="Glavina Del Rio T."/>
            <person name="Nolan M."/>
            <person name="Lucas S."/>
            <person name="Tice H."/>
            <person name="Cheng J.F."/>
            <person name="Han C."/>
            <person name="Detter J.C."/>
            <person name="Bruce D."/>
            <person name="Goodwin L."/>
            <person name="Pitluck S."/>
            <person name="Pati A."/>
            <person name="Liolios K."/>
            <person name="Ivanova N."/>
            <person name="Mavromatis K."/>
            <person name="Mikhailova N."/>
            <person name="Chen A."/>
            <person name="Palaniappan K."/>
            <person name="Land M."/>
            <person name="Hauser L."/>
            <person name="Chang Y.J."/>
            <person name="Jeffries C.D."/>
            <person name="Brettin T."/>
            <person name="Goker M."/>
            <person name="Beck B."/>
            <person name="Bristow J."/>
            <person name="Eisen J.A."/>
            <person name="Markowitz V."/>
            <person name="Hugenholtz P."/>
            <person name="Kyrpides N.C."/>
            <person name="Klenk H.P."/>
            <person name="Chen F."/>
        </authorList>
    </citation>
    <scope>NUCLEOTIDE SEQUENCE [LARGE SCALE GENOMIC DNA]</scope>
    <source>
        <strain evidence="3">ATCC 33386 / NCTC 11300</strain>
    </source>
</reference>
<dbReference type="KEGG" id="str:Sterm_1114"/>
<reference evidence="3" key="1">
    <citation type="submission" date="2009-09" db="EMBL/GenBank/DDBJ databases">
        <title>The complete chromosome of Sebaldella termitidis ATCC 33386.</title>
        <authorList>
            <consortium name="US DOE Joint Genome Institute (JGI-PGF)"/>
            <person name="Lucas S."/>
            <person name="Copeland A."/>
            <person name="Lapidus A."/>
            <person name="Glavina del Rio T."/>
            <person name="Dalin E."/>
            <person name="Tice H."/>
            <person name="Bruce D."/>
            <person name="Goodwin L."/>
            <person name="Pitluck S."/>
            <person name="Kyrpides N."/>
            <person name="Mavromatis K."/>
            <person name="Ivanova N."/>
            <person name="Mikhailova N."/>
            <person name="Sims D."/>
            <person name="Meincke L."/>
            <person name="Brettin T."/>
            <person name="Detter J.C."/>
            <person name="Han C."/>
            <person name="Larimer F."/>
            <person name="Land M."/>
            <person name="Hauser L."/>
            <person name="Markowitz V."/>
            <person name="Cheng J.F."/>
            <person name="Hugenholtz P."/>
            <person name="Woyke T."/>
            <person name="Wu D."/>
            <person name="Eisen J.A."/>
        </authorList>
    </citation>
    <scope>NUCLEOTIDE SEQUENCE [LARGE SCALE GENOMIC DNA]</scope>
    <source>
        <strain evidence="3">ATCC 33386 / NCTC 11300</strain>
    </source>
</reference>
<feature type="transmembrane region" description="Helical" evidence="1">
    <location>
        <begin position="35"/>
        <end position="54"/>
    </location>
</feature>
<proteinExistence type="predicted"/>